<comment type="caution">
    <text evidence="1">The sequence shown here is derived from an EMBL/GenBank/DDBJ whole genome shotgun (WGS) entry which is preliminary data.</text>
</comment>
<sequence>MLGIDLEKTRVYQEAKEEGRQEGRQEGREALQLELVLRMLQRGMTQHEIAELLGLTLEQVGQIARTQA</sequence>
<proteinExistence type="predicted"/>
<evidence type="ECO:0000313" key="1">
    <source>
        <dbReference type="EMBL" id="KAF3889968.1"/>
    </source>
</evidence>
<organism evidence="1 2">
    <name type="scientific">Tolypothrix bouteillei VB521301</name>
    <dbReference type="NCBI Taxonomy" id="1479485"/>
    <lineage>
        <taxon>Bacteria</taxon>
        <taxon>Bacillati</taxon>
        <taxon>Cyanobacteriota</taxon>
        <taxon>Cyanophyceae</taxon>
        <taxon>Nostocales</taxon>
        <taxon>Tolypothrichaceae</taxon>
        <taxon>Tolypothrix</taxon>
    </lineage>
</organism>
<dbReference type="RefSeq" id="WP_038086816.1">
    <property type="nucleotide sequence ID" value="NZ_JHEG04000001.1"/>
</dbReference>
<dbReference type="GO" id="GO:0008483">
    <property type="term" value="F:transaminase activity"/>
    <property type="evidence" value="ECO:0007669"/>
    <property type="project" value="UniProtKB-KW"/>
</dbReference>
<keyword evidence="2" id="KW-1185">Reference proteome</keyword>
<reference evidence="1" key="2">
    <citation type="submission" date="2019-11" db="EMBL/GenBank/DDBJ databases">
        <title>Improved Assembly of Tolypothrix boutellei genome.</title>
        <authorList>
            <person name="Sarangi A.N."/>
            <person name="Mukherjee M."/>
            <person name="Ghosh S."/>
            <person name="Singh D."/>
            <person name="Das A."/>
            <person name="Kant S."/>
            <person name="Prusty A."/>
            <person name="Tripathy S."/>
        </authorList>
    </citation>
    <scope>NUCLEOTIDE SEQUENCE</scope>
    <source>
        <strain evidence="1">VB521301</strain>
    </source>
</reference>
<dbReference type="EMBL" id="JHEG04000001">
    <property type="protein sequence ID" value="KAF3889968.1"/>
    <property type="molecule type" value="Genomic_DNA"/>
</dbReference>
<dbReference type="Proteomes" id="UP000029738">
    <property type="component" value="Unassembled WGS sequence"/>
</dbReference>
<name>A0A8S9TCX8_9CYAN</name>
<accession>A0A8S9TCX8</accession>
<protein>
    <submittedName>
        <fullName evidence="1">Aspartate aminotransferase</fullName>
    </submittedName>
</protein>
<dbReference type="SUPFAM" id="SSF88659">
    <property type="entry name" value="Sigma3 and sigma4 domains of RNA polymerase sigma factors"/>
    <property type="match status" value="1"/>
</dbReference>
<dbReference type="InterPro" id="IPR013324">
    <property type="entry name" value="RNA_pol_sigma_r3/r4-like"/>
</dbReference>
<evidence type="ECO:0000313" key="2">
    <source>
        <dbReference type="Proteomes" id="UP000029738"/>
    </source>
</evidence>
<dbReference type="AlphaFoldDB" id="A0A8S9TCX8"/>
<gene>
    <name evidence="1" type="ORF">DA73_0400034270</name>
</gene>
<keyword evidence="1" id="KW-0808">Transferase</keyword>
<reference evidence="1" key="1">
    <citation type="journal article" date="2015" name="Genome Announc.">
        <title>Draft Genome Sequence of Tolypothrix boutellei Strain VB521301.</title>
        <authorList>
            <person name="Chandrababunaidu M.M."/>
            <person name="Singh D."/>
            <person name="Sen D."/>
            <person name="Bhan S."/>
            <person name="Das S."/>
            <person name="Gupta A."/>
            <person name="Adhikary S.P."/>
            <person name="Tripathy S."/>
        </authorList>
    </citation>
    <scope>NUCLEOTIDE SEQUENCE</scope>
    <source>
        <strain evidence="1">VB521301</strain>
    </source>
</reference>
<keyword evidence="1" id="KW-0032">Aminotransferase</keyword>